<feature type="transmembrane region" description="Helical" evidence="1">
    <location>
        <begin position="43"/>
        <end position="60"/>
    </location>
</feature>
<name>A0ABW3NLN0_9FLAO</name>
<keyword evidence="1" id="KW-0812">Transmembrane</keyword>
<evidence type="ECO:0008006" key="4">
    <source>
        <dbReference type="Google" id="ProtNLM"/>
    </source>
</evidence>
<evidence type="ECO:0000313" key="2">
    <source>
        <dbReference type="EMBL" id="MFD1094483.1"/>
    </source>
</evidence>
<dbReference type="RefSeq" id="WP_380742358.1">
    <property type="nucleotide sequence ID" value="NZ_JBHTLI010000001.1"/>
</dbReference>
<keyword evidence="1" id="KW-0472">Membrane</keyword>
<reference evidence="3" key="1">
    <citation type="journal article" date="2019" name="Int. J. Syst. Evol. Microbiol.">
        <title>The Global Catalogue of Microorganisms (GCM) 10K type strain sequencing project: providing services to taxonomists for standard genome sequencing and annotation.</title>
        <authorList>
            <consortium name="The Broad Institute Genomics Platform"/>
            <consortium name="The Broad Institute Genome Sequencing Center for Infectious Disease"/>
            <person name="Wu L."/>
            <person name="Ma J."/>
        </authorList>
    </citation>
    <scope>NUCLEOTIDE SEQUENCE [LARGE SCALE GENOMIC DNA]</scope>
    <source>
        <strain evidence="3">CCUG 64793</strain>
    </source>
</reference>
<gene>
    <name evidence="2" type="ORF">ACFQ3Q_01865</name>
</gene>
<organism evidence="2 3">
    <name type="scientific">Salegentibacter chungangensis</name>
    <dbReference type="NCBI Taxonomy" id="1335724"/>
    <lineage>
        <taxon>Bacteria</taxon>
        <taxon>Pseudomonadati</taxon>
        <taxon>Bacteroidota</taxon>
        <taxon>Flavobacteriia</taxon>
        <taxon>Flavobacteriales</taxon>
        <taxon>Flavobacteriaceae</taxon>
        <taxon>Salegentibacter</taxon>
    </lineage>
</organism>
<proteinExistence type="predicted"/>
<dbReference type="Proteomes" id="UP001597131">
    <property type="component" value="Unassembled WGS sequence"/>
</dbReference>
<dbReference type="EMBL" id="JBHTLI010000001">
    <property type="protein sequence ID" value="MFD1094483.1"/>
    <property type="molecule type" value="Genomic_DNA"/>
</dbReference>
<sequence>MKKDLVPFLKKFLPYSIILFFTQWLLVNYFFEEELYYNTISVYAFHIISTLLIYIALVWVHKNFKDKTGFAFMGGGLLKMMAAVVFLLPMLLSEAPGFNDIIAFFIPYFLFLIFETFYAVKLINAQ</sequence>
<keyword evidence="3" id="KW-1185">Reference proteome</keyword>
<keyword evidence="1" id="KW-1133">Transmembrane helix</keyword>
<feature type="transmembrane region" description="Helical" evidence="1">
    <location>
        <begin position="98"/>
        <end position="120"/>
    </location>
</feature>
<evidence type="ECO:0000313" key="3">
    <source>
        <dbReference type="Proteomes" id="UP001597131"/>
    </source>
</evidence>
<comment type="caution">
    <text evidence="2">The sequence shown here is derived from an EMBL/GenBank/DDBJ whole genome shotgun (WGS) entry which is preliminary data.</text>
</comment>
<evidence type="ECO:0000256" key="1">
    <source>
        <dbReference type="SAM" id="Phobius"/>
    </source>
</evidence>
<feature type="transmembrane region" description="Helical" evidence="1">
    <location>
        <begin position="72"/>
        <end position="92"/>
    </location>
</feature>
<feature type="transmembrane region" description="Helical" evidence="1">
    <location>
        <begin position="12"/>
        <end position="31"/>
    </location>
</feature>
<protein>
    <recommendedName>
        <fullName evidence="4">ATP synthase subunit I</fullName>
    </recommendedName>
</protein>
<accession>A0ABW3NLN0</accession>